<proteinExistence type="predicted"/>
<dbReference type="AlphaFoldDB" id="A0A2T1GN38"/>
<dbReference type="Proteomes" id="UP000238937">
    <property type="component" value="Unassembled WGS sequence"/>
</dbReference>
<dbReference type="RefSeq" id="WP_106299588.1">
    <property type="nucleotide sequence ID" value="NZ_PVWO01000008.1"/>
</dbReference>
<dbReference type="OrthoDB" id="528010at2"/>
<keyword evidence="2" id="KW-1185">Reference proteome</keyword>
<evidence type="ECO:0000313" key="2">
    <source>
        <dbReference type="Proteomes" id="UP000238937"/>
    </source>
</evidence>
<organism evidence="1 2">
    <name type="scientific">Chamaesiphon polymorphus CCALA 037</name>
    <dbReference type="NCBI Taxonomy" id="2107692"/>
    <lineage>
        <taxon>Bacteria</taxon>
        <taxon>Bacillati</taxon>
        <taxon>Cyanobacteriota</taxon>
        <taxon>Cyanophyceae</taxon>
        <taxon>Gomontiellales</taxon>
        <taxon>Chamaesiphonaceae</taxon>
        <taxon>Chamaesiphon</taxon>
    </lineage>
</organism>
<name>A0A2T1GN38_9CYAN</name>
<protein>
    <submittedName>
        <fullName evidence="1">Uncharacterized protein</fullName>
    </submittedName>
</protein>
<reference evidence="1 2" key="1">
    <citation type="submission" date="2018-03" db="EMBL/GenBank/DDBJ databases">
        <title>The ancient ancestry and fast evolution of plastids.</title>
        <authorList>
            <person name="Moore K.R."/>
            <person name="Magnabosco C."/>
            <person name="Momper L."/>
            <person name="Gold D.A."/>
            <person name="Bosak T."/>
            <person name="Fournier G.P."/>
        </authorList>
    </citation>
    <scope>NUCLEOTIDE SEQUENCE [LARGE SCALE GENOMIC DNA]</scope>
    <source>
        <strain evidence="1 2">CCALA 037</strain>
    </source>
</reference>
<evidence type="ECO:0000313" key="1">
    <source>
        <dbReference type="EMBL" id="PSB59325.1"/>
    </source>
</evidence>
<gene>
    <name evidence="1" type="ORF">C7B77_01395</name>
</gene>
<comment type="caution">
    <text evidence="1">The sequence shown here is derived from an EMBL/GenBank/DDBJ whole genome shotgun (WGS) entry which is preliminary data.</text>
</comment>
<dbReference type="EMBL" id="PVWO01000008">
    <property type="protein sequence ID" value="PSB59325.1"/>
    <property type="molecule type" value="Genomic_DNA"/>
</dbReference>
<accession>A0A2T1GN38</accession>
<sequence>MQKIIFKLLGVLLIATIGGAYYVWQEAIKIPEEYNQASAEDKADSQSLPLQPSQITERAAESQKKIVAPIERAKPGEKVNVKLSDRDLNNLVVAKIAKTQQSKQVPVGIKGIRTNIKDGKIYTGAMVNLDQLVRNSNPGSQTAALGKITNKLTFLKGRDVYVGIVGKPTVDGSQIKFAPDTQIKIGNMNFTINQLAENLGVAPAKLQQAIDLQIQQQNFKVNRINVENNGLAIEGAKK</sequence>